<name>A0A2H1WUT7_SPOFR</name>
<accession>A0A2H1WUT7</accession>
<evidence type="ECO:0000313" key="1">
    <source>
        <dbReference type="EMBL" id="SOQ56820.1"/>
    </source>
</evidence>
<protein>
    <submittedName>
        <fullName evidence="1">SFRICE_033850</fullName>
    </submittedName>
</protein>
<reference evidence="1" key="1">
    <citation type="submission" date="2016-07" db="EMBL/GenBank/DDBJ databases">
        <authorList>
            <person name="Bretaudeau A."/>
        </authorList>
    </citation>
    <scope>NUCLEOTIDE SEQUENCE</scope>
    <source>
        <strain evidence="1">Rice</strain>
        <tissue evidence="1">Whole body</tissue>
    </source>
</reference>
<sequence>MEHANVNEHTYHPIVSNRCRPWTLETPEALQGCWAIGDMEEGNWASGDLTQTTKHNVENKRCFTSVFGCFSTRDVLCYVAVEVFGFHQIYSLVHIGNIRAMCRCYDICVVCVCRVECLENLLYGNAFHTGILGVKNLSVVGKLGIGKIGKGGNWATGNVTHTTKYNFSARPWYHSSRANPFVPNHGSPTLR</sequence>
<proteinExistence type="predicted"/>
<dbReference type="AlphaFoldDB" id="A0A2H1WUT7"/>
<organism evidence="1">
    <name type="scientific">Spodoptera frugiperda</name>
    <name type="common">Fall armyworm</name>
    <dbReference type="NCBI Taxonomy" id="7108"/>
    <lineage>
        <taxon>Eukaryota</taxon>
        <taxon>Metazoa</taxon>
        <taxon>Ecdysozoa</taxon>
        <taxon>Arthropoda</taxon>
        <taxon>Hexapoda</taxon>
        <taxon>Insecta</taxon>
        <taxon>Pterygota</taxon>
        <taxon>Neoptera</taxon>
        <taxon>Endopterygota</taxon>
        <taxon>Lepidoptera</taxon>
        <taxon>Glossata</taxon>
        <taxon>Ditrysia</taxon>
        <taxon>Noctuoidea</taxon>
        <taxon>Noctuidae</taxon>
        <taxon>Amphipyrinae</taxon>
        <taxon>Spodoptera</taxon>
    </lineage>
</organism>
<gene>
    <name evidence="1" type="ORF">SFRICE_033850</name>
</gene>
<dbReference type="EMBL" id="ODYU01011217">
    <property type="protein sequence ID" value="SOQ56820.1"/>
    <property type="molecule type" value="Genomic_DNA"/>
</dbReference>